<accession>A0A0F9EI59</accession>
<name>A0A0F9EI59_9ZZZZ</name>
<comment type="caution">
    <text evidence="1">The sequence shown here is derived from an EMBL/GenBank/DDBJ whole genome shotgun (WGS) entry which is preliminary data.</text>
</comment>
<organism evidence="1">
    <name type="scientific">marine sediment metagenome</name>
    <dbReference type="NCBI Taxonomy" id="412755"/>
    <lineage>
        <taxon>unclassified sequences</taxon>
        <taxon>metagenomes</taxon>
        <taxon>ecological metagenomes</taxon>
    </lineage>
</organism>
<evidence type="ECO:0000313" key="1">
    <source>
        <dbReference type="EMBL" id="KKL65966.1"/>
    </source>
</evidence>
<gene>
    <name evidence="1" type="ORF">LCGC14_2149720</name>
</gene>
<reference evidence="1" key="1">
    <citation type="journal article" date="2015" name="Nature">
        <title>Complex archaea that bridge the gap between prokaryotes and eukaryotes.</title>
        <authorList>
            <person name="Spang A."/>
            <person name="Saw J.H."/>
            <person name="Jorgensen S.L."/>
            <person name="Zaremba-Niedzwiedzka K."/>
            <person name="Martijn J."/>
            <person name="Lind A.E."/>
            <person name="van Eijk R."/>
            <person name="Schleper C."/>
            <person name="Guy L."/>
            <person name="Ettema T.J."/>
        </authorList>
    </citation>
    <scope>NUCLEOTIDE SEQUENCE</scope>
</reference>
<dbReference type="EMBL" id="LAZR01027360">
    <property type="protein sequence ID" value="KKL65966.1"/>
    <property type="molecule type" value="Genomic_DNA"/>
</dbReference>
<protein>
    <submittedName>
        <fullName evidence="1">Uncharacterized protein</fullName>
    </submittedName>
</protein>
<dbReference type="AlphaFoldDB" id="A0A0F9EI59"/>
<proteinExistence type="predicted"/>
<sequence>MGTATEAPQAPATFMERVKGLSKKQLVKIADEEFQLHVDKTISAATLRDTLQRVHEQRILSALERNEAAAQVFLALR</sequence>